<dbReference type="InterPro" id="IPR026682">
    <property type="entry name" value="AKT1S1"/>
</dbReference>
<evidence type="ECO:0000313" key="3">
    <source>
        <dbReference type="Ensembl" id="ENSACIP00000005532.1"/>
    </source>
</evidence>
<feature type="compositionally biased region" description="Acidic residues" evidence="1">
    <location>
        <begin position="236"/>
        <end position="247"/>
    </location>
</feature>
<dbReference type="PANTHER" id="PTHR21844:SF2">
    <property type="entry name" value="PROLINE-RICH AKT1 SUBSTRATE 1"/>
    <property type="match status" value="1"/>
</dbReference>
<accession>A0A3Q0R622</accession>
<evidence type="ECO:0000256" key="1">
    <source>
        <dbReference type="SAM" id="MobiDB-lite"/>
    </source>
</evidence>
<organism evidence="3 4">
    <name type="scientific">Amphilophus citrinellus</name>
    <name type="common">Midas cichlid</name>
    <name type="synonym">Cichlasoma citrinellum</name>
    <dbReference type="NCBI Taxonomy" id="61819"/>
    <lineage>
        <taxon>Eukaryota</taxon>
        <taxon>Metazoa</taxon>
        <taxon>Chordata</taxon>
        <taxon>Craniata</taxon>
        <taxon>Vertebrata</taxon>
        <taxon>Euteleostomi</taxon>
        <taxon>Actinopterygii</taxon>
        <taxon>Neopterygii</taxon>
        <taxon>Teleostei</taxon>
        <taxon>Neoteleostei</taxon>
        <taxon>Acanthomorphata</taxon>
        <taxon>Ovalentaria</taxon>
        <taxon>Cichlomorphae</taxon>
        <taxon>Cichliformes</taxon>
        <taxon>Cichlidae</taxon>
        <taxon>New World cichlids</taxon>
        <taxon>Cichlasomatinae</taxon>
        <taxon>Heroini</taxon>
        <taxon>Amphilophus</taxon>
    </lineage>
</organism>
<dbReference type="InterPro" id="IPR055192">
    <property type="entry name" value="PRAS_NT"/>
</dbReference>
<dbReference type="GO" id="GO:0005737">
    <property type="term" value="C:cytoplasm"/>
    <property type="evidence" value="ECO:0007669"/>
    <property type="project" value="TreeGrafter"/>
</dbReference>
<feature type="compositionally biased region" description="Basic and acidic residues" evidence="1">
    <location>
        <begin position="173"/>
        <end position="193"/>
    </location>
</feature>
<dbReference type="Pfam" id="PF15798">
    <property type="entry name" value="PRAS"/>
    <property type="match status" value="1"/>
</dbReference>
<dbReference type="STRING" id="61819.ENSACIP00000005532"/>
<sequence length="352" mass="37637">MASITQSSEPEIPDNHKESWLALLSAAEAYCQKSGCDLAILTACKKFRSATGEGEVGRKRESSNAFPRECDFSYNVWGQGFLAESARRYMDDIGVLHSTTMLTAQKHTRQAGGEGGTKLVVDLTSDPGNRGSLTSDGGVGGVSPNGRLYSQSYPSIYSSGAVTGQGGGQNGTGEREREMSVLETERSRQRSGIEDLEEEGEDEEEEEDMDERRPYGNESAGVFSMDEDSLSRDCEPFFESDGEEESTDGSLSEDAPPPSRSMAVGQGAYSSRQSHPMALARSLPVSVPVWGCRGSRAAQGDSNSGERSGCADLEHIAASMKALLAPGATDGTEMFGALPRPRLNTGDFSLKH</sequence>
<dbReference type="GeneTree" id="ENSGT00390000017397"/>
<protein>
    <submittedName>
        <fullName evidence="3">AKT1 substrate 1 (proline-rich)</fullName>
    </submittedName>
</protein>
<dbReference type="Ensembl" id="ENSACIT00000005700.1">
    <property type="protein sequence ID" value="ENSACIP00000005532.1"/>
    <property type="gene ID" value="ENSACIG00000004366.1"/>
</dbReference>
<reference evidence="3" key="2">
    <citation type="submission" date="2025-09" db="UniProtKB">
        <authorList>
            <consortium name="Ensembl"/>
        </authorList>
    </citation>
    <scope>IDENTIFICATION</scope>
</reference>
<feature type="compositionally biased region" description="Acidic residues" evidence="1">
    <location>
        <begin position="194"/>
        <end position="209"/>
    </location>
</feature>
<dbReference type="Proteomes" id="UP000261340">
    <property type="component" value="Unplaced"/>
</dbReference>
<feature type="region of interest" description="Disordered" evidence="1">
    <location>
        <begin position="108"/>
        <end position="276"/>
    </location>
</feature>
<name>A0A3Q0R622_AMPCI</name>
<feature type="domain" description="Proline-rich AKT1 substrate 1 N-terminal" evidence="2">
    <location>
        <begin position="16"/>
        <end position="101"/>
    </location>
</feature>
<dbReference type="GO" id="GO:0048011">
    <property type="term" value="P:neurotrophin TRK receptor signaling pathway"/>
    <property type="evidence" value="ECO:0007669"/>
    <property type="project" value="InterPro"/>
</dbReference>
<proteinExistence type="predicted"/>
<dbReference type="GO" id="GO:0032007">
    <property type="term" value="P:negative regulation of TOR signaling"/>
    <property type="evidence" value="ECO:0007669"/>
    <property type="project" value="InterPro"/>
</dbReference>
<dbReference type="Pfam" id="PF22911">
    <property type="entry name" value="PRAS_NT"/>
    <property type="match status" value="1"/>
</dbReference>
<feature type="compositionally biased region" description="Polar residues" evidence="1">
    <location>
        <begin position="148"/>
        <end position="162"/>
    </location>
</feature>
<evidence type="ECO:0000259" key="2">
    <source>
        <dbReference type="Pfam" id="PF22911"/>
    </source>
</evidence>
<evidence type="ECO:0000313" key="4">
    <source>
        <dbReference type="Proteomes" id="UP000261340"/>
    </source>
</evidence>
<reference evidence="3" key="1">
    <citation type="submission" date="2025-08" db="UniProtKB">
        <authorList>
            <consortium name="Ensembl"/>
        </authorList>
    </citation>
    <scope>IDENTIFICATION</scope>
</reference>
<dbReference type="AlphaFoldDB" id="A0A3Q0R622"/>
<dbReference type="PANTHER" id="PTHR21844">
    <property type="entry name" value="AKT1 SUBSTRATE 1 PROTEIN"/>
    <property type="match status" value="1"/>
</dbReference>
<keyword evidence="4" id="KW-1185">Reference proteome</keyword>
<dbReference type="OMA" id="DFSYNVW"/>